<dbReference type="Proteomes" id="UP000315908">
    <property type="component" value="Unassembled WGS sequence"/>
</dbReference>
<evidence type="ECO:0000313" key="4">
    <source>
        <dbReference type="Proteomes" id="UP000315908"/>
    </source>
</evidence>
<dbReference type="RefSeq" id="WP_145331173.1">
    <property type="nucleotide sequence ID" value="NZ_JBPFQP010000005.1"/>
</dbReference>
<evidence type="ECO:0000313" key="3">
    <source>
        <dbReference type="EMBL" id="TWI14482.1"/>
    </source>
</evidence>
<evidence type="ECO:0000256" key="1">
    <source>
        <dbReference type="SAM" id="SignalP"/>
    </source>
</evidence>
<dbReference type="Pfam" id="PF20041">
    <property type="entry name" value="DUF6443"/>
    <property type="match status" value="1"/>
</dbReference>
<feature type="domain" description="DUF6443" evidence="2">
    <location>
        <begin position="36"/>
        <end position="169"/>
    </location>
</feature>
<dbReference type="NCBIfam" id="TIGR03696">
    <property type="entry name" value="Rhs_assc_core"/>
    <property type="match status" value="1"/>
</dbReference>
<name>A0A562M3T4_9SPHI</name>
<dbReference type="InterPro" id="IPR045619">
    <property type="entry name" value="DUF6443"/>
</dbReference>
<organism evidence="3 4">
    <name type="scientific">Sphingobacterium siyangense</name>
    <dbReference type="NCBI Taxonomy" id="459529"/>
    <lineage>
        <taxon>Bacteria</taxon>
        <taxon>Pseudomonadati</taxon>
        <taxon>Bacteroidota</taxon>
        <taxon>Sphingobacteriia</taxon>
        <taxon>Sphingobacteriales</taxon>
        <taxon>Sphingobacteriaceae</taxon>
        <taxon>Sphingobacterium</taxon>
    </lineage>
</organism>
<reference evidence="3 4" key="1">
    <citation type="journal article" date="2015" name="Stand. Genomic Sci.">
        <title>Genomic Encyclopedia of Bacterial and Archaeal Type Strains, Phase III: the genomes of soil and plant-associated and newly described type strains.</title>
        <authorList>
            <person name="Whitman W.B."/>
            <person name="Woyke T."/>
            <person name="Klenk H.P."/>
            <person name="Zhou Y."/>
            <person name="Lilburn T.G."/>
            <person name="Beck B.J."/>
            <person name="De Vos P."/>
            <person name="Vandamme P."/>
            <person name="Eisen J.A."/>
            <person name="Garrity G."/>
            <person name="Hugenholtz P."/>
            <person name="Kyrpides N.C."/>
        </authorList>
    </citation>
    <scope>NUCLEOTIDE SEQUENCE [LARGE SCALE GENOMIC DNA]</scope>
    <source>
        <strain evidence="3 4">CGMCC 1.6855</strain>
    </source>
</reference>
<dbReference type="AlphaFoldDB" id="A0A562M3T4"/>
<evidence type="ECO:0000259" key="2">
    <source>
        <dbReference type="Pfam" id="PF20041"/>
    </source>
</evidence>
<accession>A0A562M3T4</accession>
<proteinExistence type="predicted"/>
<feature type="chain" id="PRO_5022043133" evidence="1">
    <location>
        <begin position="20"/>
        <end position="1154"/>
    </location>
</feature>
<dbReference type="PANTHER" id="PTHR32305">
    <property type="match status" value="1"/>
</dbReference>
<protein>
    <submittedName>
        <fullName evidence="3">RHS repeat-associated protein</fullName>
    </submittedName>
</protein>
<keyword evidence="1" id="KW-0732">Signal</keyword>
<dbReference type="EMBL" id="VLKR01000051">
    <property type="protein sequence ID" value="TWI14482.1"/>
    <property type="molecule type" value="Genomic_DNA"/>
</dbReference>
<sequence length="1154" mass="124675">MKKNFLTILSLLTAGIVQGQNIVSIPTTGQNYILTRTFRDTVRIAQLAAQRTIGKENQTIQYFDGLGREVQRVQLMASPTYKDIIQHIEYDGFGMENTKYLPYAEQSGNGSFRSAAKTTQADFYKVGGGWDLTVMKTGNPYAVAVFESSPLNRVQQQGAPGIAWQPAADRNTVPSGANAGRTVATEYGTNGVNDVRLWTINGTNNGAAASYYTAGRLYKTVLKDENWINKNGTGVPPSKEGTVEEFKDFEDRVVLKRMWETESKALNTYYVYDDFGDLRYVLPPGFTGTTFSETVSGDFFELIYAYKYDARKRVVRKKVPGKGWEYYVYNNNDQIVFTRDAEQLARGEWSFTKYDAQGRVILTGIEKGHTGDDQSSLQSSLSSFTGPLWEQRGSAMEGYTNNTMPQNTGNITVQAVNYYDNYTSIPGLPFTDHSTYSIRTQSLLVANKVLVLDSSPAKWLWTVNDYDDQGRIVKVSSTNHLDGTDIVTNEYNFSDQLVKSTRVHTPSTGTAVTLSTGNDYDHQGRLVQIRKKVNSQTEIIQSKLAYNEIGQLTSKSLHSENGGGNFMTSIAYAYNERGWQTKAISAQFTSLLNYNVNGTTVLANAQYNGNIAQQLWGYAATTNSTFNYSYDALNRLKNGVSTGTVMSEALEYDDMGNIRTLIRDNGSMITYGYNNSNKSNRLNTLSGGLTGSFTYDQNGNATKDRTGMLLTYNQLNLPKTVIGGGKNIAYTYDALGTKLSRLSDVGGIKTQRDYIGGIEYSKTGTGSSVIERIGTEDGFLLNSSGAYSYYYNLTDHLGNVRVVLKKGGTSTVPTAAVMQKQDYYPFGKTKSIATSIDNKYLYNGKEMQADLNGGTHTLGSSYILEGQLDYGARFYDAEIGRWNVIDDFSDDPDQSDKSPYAYTWNNPANLNDPDGNFPTFVTGAIGAAVGGVLGGGIEAGRQIWNSGKVTNWKSVGGSALQGAITGGVAGLTGGASLLSTAAISGGANVVGGAANRMVQGKSTTVSDIAVDAVAGAALGVAGKAIGNAVKNSTNSLSNQAKGKLGESVTKIKYAAKGYVSKGKANVGTGRTTATGRVQVAKYDHKMKNIFTGKELTVESKFNTSSLTPNQVAAEGNVQTAGGLIVDRTTSKGLGNSARAVTTGAGAGVGSQNNR</sequence>
<dbReference type="PANTHER" id="PTHR32305:SF15">
    <property type="entry name" value="PROTEIN RHSA-RELATED"/>
    <property type="match status" value="1"/>
</dbReference>
<dbReference type="InterPro" id="IPR050708">
    <property type="entry name" value="T6SS_VgrG/RHS"/>
</dbReference>
<dbReference type="OrthoDB" id="1191296at2"/>
<feature type="signal peptide" evidence="1">
    <location>
        <begin position="1"/>
        <end position="19"/>
    </location>
</feature>
<gene>
    <name evidence="3" type="ORF">IQ31_05358</name>
</gene>
<dbReference type="InterPro" id="IPR022385">
    <property type="entry name" value="Rhs_assc_core"/>
</dbReference>
<comment type="caution">
    <text evidence="3">The sequence shown here is derived from an EMBL/GenBank/DDBJ whole genome shotgun (WGS) entry which is preliminary data.</text>
</comment>
<dbReference type="Gene3D" id="2.180.10.10">
    <property type="entry name" value="RHS repeat-associated core"/>
    <property type="match status" value="1"/>
</dbReference>